<comment type="caution">
    <text evidence="1">The sequence shown here is derived from an EMBL/GenBank/DDBJ whole genome shotgun (WGS) entry which is preliminary data.</text>
</comment>
<protein>
    <submittedName>
        <fullName evidence="1">Uncharacterized protein</fullName>
    </submittedName>
</protein>
<gene>
    <name evidence="1" type="ORF">DSO57_1007274</name>
</gene>
<organism evidence="1 2">
    <name type="scientific">Entomophthora muscae</name>
    <dbReference type="NCBI Taxonomy" id="34485"/>
    <lineage>
        <taxon>Eukaryota</taxon>
        <taxon>Fungi</taxon>
        <taxon>Fungi incertae sedis</taxon>
        <taxon>Zoopagomycota</taxon>
        <taxon>Entomophthoromycotina</taxon>
        <taxon>Entomophthoromycetes</taxon>
        <taxon>Entomophthorales</taxon>
        <taxon>Entomophthoraceae</taxon>
        <taxon>Entomophthora</taxon>
    </lineage>
</organism>
<sequence>MKRFSWLQNFPRLFKACTKVPLHKDTHIAPTRYKHPCATPSANTALPGQVFWCYLLPQTYLPASSTSLLPCSGLLLAAIIPVLPLSPVSAQVVSLNYCKATKFTPHNHQTIWLSSSLPENHPSSGSRPPMLA</sequence>
<evidence type="ECO:0000313" key="2">
    <source>
        <dbReference type="Proteomes" id="UP001165960"/>
    </source>
</evidence>
<reference evidence="1" key="1">
    <citation type="submission" date="2022-04" db="EMBL/GenBank/DDBJ databases">
        <title>Genome of the entomopathogenic fungus Entomophthora muscae.</title>
        <authorList>
            <person name="Elya C."/>
            <person name="Lovett B.R."/>
            <person name="Lee E."/>
            <person name="Macias A.M."/>
            <person name="Hajek A.E."/>
            <person name="De Bivort B.L."/>
            <person name="Kasson M.T."/>
            <person name="De Fine Licht H.H."/>
            <person name="Stajich J.E."/>
        </authorList>
    </citation>
    <scope>NUCLEOTIDE SEQUENCE</scope>
    <source>
        <strain evidence="1">Berkeley</strain>
    </source>
</reference>
<accession>A0ACC2UU15</accession>
<dbReference type="EMBL" id="QTSX02000021">
    <property type="protein sequence ID" value="KAJ9089981.1"/>
    <property type="molecule type" value="Genomic_DNA"/>
</dbReference>
<name>A0ACC2UU15_9FUNG</name>
<proteinExistence type="predicted"/>
<evidence type="ECO:0000313" key="1">
    <source>
        <dbReference type="EMBL" id="KAJ9089981.1"/>
    </source>
</evidence>
<keyword evidence="2" id="KW-1185">Reference proteome</keyword>
<dbReference type="Proteomes" id="UP001165960">
    <property type="component" value="Unassembled WGS sequence"/>
</dbReference>